<evidence type="ECO:0000256" key="1">
    <source>
        <dbReference type="SAM" id="MobiDB-lite"/>
    </source>
</evidence>
<evidence type="ECO:0000313" key="2">
    <source>
        <dbReference type="EMBL" id="CVK34169.1"/>
    </source>
</evidence>
<dbReference type="AlphaFoldDB" id="A0A0X3BQH0"/>
<dbReference type="KEGG" id="mema:MMAB1_2956"/>
<protein>
    <submittedName>
        <fullName evidence="2">Uncharacterized protein</fullName>
    </submittedName>
</protein>
<organism evidence="2 3">
    <name type="scientific">Methanoculleus bourgensis</name>
    <dbReference type="NCBI Taxonomy" id="83986"/>
    <lineage>
        <taxon>Archaea</taxon>
        <taxon>Methanobacteriati</taxon>
        <taxon>Methanobacteriota</taxon>
        <taxon>Stenosarchaea group</taxon>
        <taxon>Methanomicrobia</taxon>
        <taxon>Methanomicrobiales</taxon>
        <taxon>Methanomicrobiaceae</taxon>
        <taxon>Methanoculleus</taxon>
    </lineage>
</organism>
<gene>
    <name evidence="2" type="ORF">MMAB1_2956</name>
</gene>
<dbReference type="EMBL" id="LT158599">
    <property type="protein sequence ID" value="CVK34169.1"/>
    <property type="molecule type" value="Genomic_DNA"/>
</dbReference>
<feature type="compositionally biased region" description="Low complexity" evidence="1">
    <location>
        <begin position="76"/>
        <end position="87"/>
    </location>
</feature>
<evidence type="ECO:0000313" key="3">
    <source>
        <dbReference type="Proteomes" id="UP000069850"/>
    </source>
</evidence>
<accession>A0A0X3BQH0</accession>
<dbReference type="Proteomes" id="UP000069850">
    <property type="component" value="Chromosome 1"/>
</dbReference>
<reference evidence="2 3" key="1">
    <citation type="submission" date="2016-01" db="EMBL/GenBank/DDBJ databases">
        <authorList>
            <person name="Manzoor S."/>
        </authorList>
    </citation>
    <scope>NUCLEOTIDE SEQUENCE [LARGE SCALE GENOMIC DNA]</scope>
    <source>
        <strain evidence="2">Methanoculleus sp MAB1</strain>
    </source>
</reference>
<name>A0A0X3BQH0_9EURY</name>
<sequence>MPDAGSGLFPGSPGQWTVVAILMEVGTGEGETPSPRKVNPATPPPSGGGGSAWRWSREKPARDHDRFPGMMIALRTTNSTSNHPSSPEWSGILSNLHT</sequence>
<feature type="compositionally biased region" description="Basic and acidic residues" evidence="1">
    <location>
        <begin position="55"/>
        <end position="67"/>
    </location>
</feature>
<feature type="region of interest" description="Disordered" evidence="1">
    <location>
        <begin position="26"/>
        <end position="98"/>
    </location>
</feature>
<proteinExistence type="predicted"/>